<proteinExistence type="inferred from homology"/>
<dbReference type="InterPro" id="IPR036852">
    <property type="entry name" value="Peptidase_S8/S53_dom_sf"/>
</dbReference>
<dbReference type="NCBIfam" id="TIGR03921">
    <property type="entry name" value="T7SS_mycosin"/>
    <property type="match status" value="1"/>
</dbReference>
<evidence type="ECO:0000256" key="3">
    <source>
        <dbReference type="ARBA" id="ARBA00022475"/>
    </source>
</evidence>
<evidence type="ECO:0000259" key="14">
    <source>
        <dbReference type="Pfam" id="PF00082"/>
    </source>
</evidence>
<dbReference type="Gene3D" id="3.40.50.200">
    <property type="entry name" value="Peptidase S8/S53 domain"/>
    <property type="match status" value="1"/>
</dbReference>
<dbReference type="PRINTS" id="PR00723">
    <property type="entry name" value="SUBTILISIN"/>
</dbReference>
<accession>A0A2V4P0C7</accession>
<dbReference type="SUPFAM" id="SSF52743">
    <property type="entry name" value="Subtilisin-like"/>
    <property type="match status" value="1"/>
</dbReference>
<dbReference type="PROSITE" id="PS51318">
    <property type="entry name" value="TAT"/>
    <property type="match status" value="1"/>
</dbReference>
<dbReference type="InterPro" id="IPR006311">
    <property type="entry name" value="TAT_signal"/>
</dbReference>
<dbReference type="EMBL" id="PYBW01000030">
    <property type="protein sequence ID" value="PYC82706.1"/>
    <property type="molecule type" value="Genomic_DNA"/>
</dbReference>
<feature type="active site" description="Charge relay system" evidence="10">
    <location>
        <position position="101"/>
    </location>
</feature>
<keyword evidence="13" id="KW-0732">Signal</keyword>
<evidence type="ECO:0000256" key="13">
    <source>
        <dbReference type="SAM" id="SignalP"/>
    </source>
</evidence>
<evidence type="ECO:0000256" key="2">
    <source>
        <dbReference type="ARBA" id="ARBA00011073"/>
    </source>
</evidence>
<keyword evidence="5 12" id="KW-0812">Transmembrane</keyword>
<evidence type="ECO:0000256" key="1">
    <source>
        <dbReference type="ARBA" id="ARBA00004162"/>
    </source>
</evidence>
<keyword evidence="4 10" id="KW-0645">Protease</keyword>
<feature type="signal peptide" evidence="13">
    <location>
        <begin position="1"/>
        <end position="28"/>
    </location>
</feature>
<feature type="chain" id="PRO_5039120701" evidence="13">
    <location>
        <begin position="29"/>
        <end position="441"/>
    </location>
</feature>
<feature type="active site" description="Charge relay system" evidence="10">
    <location>
        <position position="67"/>
    </location>
</feature>
<comment type="similarity">
    <text evidence="2 10">Belongs to the peptidase S8 family.</text>
</comment>
<dbReference type="InterPro" id="IPR050131">
    <property type="entry name" value="Peptidase_S8_subtilisin-like"/>
</dbReference>
<dbReference type="InterPro" id="IPR000209">
    <property type="entry name" value="Peptidase_S8/S53_dom"/>
</dbReference>
<keyword evidence="6 10" id="KW-0378">Hydrolase</keyword>
<dbReference type="PANTHER" id="PTHR43806:SF11">
    <property type="entry name" value="CEREVISIN-RELATED"/>
    <property type="match status" value="1"/>
</dbReference>
<evidence type="ECO:0000256" key="5">
    <source>
        <dbReference type="ARBA" id="ARBA00022692"/>
    </source>
</evidence>
<dbReference type="PANTHER" id="PTHR43806">
    <property type="entry name" value="PEPTIDASE S8"/>
    <property type="match status" value="1"/>
</dbReference>
<keyword evidence="7 10" id="KW-0720">Serine protease</keyword>
<name>A0A2V4P0C7_9ACTN</name>
<dbReference type="InterPro" id="IPR023827">
    <property type="entry name" value="Peptidase_S8_Asp-AS"/>
</dbReference>
<dbReference type="OrthoDB" id="9798386at2"/>
<evidence type="ECO:0000313" key="15">
    <source>
        <dbReference type="EMBL" id="PYC82706.1"/>
    </source>
</evidence>
<evidence type="ECO:0000256" key="10">
    <source>
        <dbReference type="PROSITE-ProRule" id="PRU01240"/>
    </source>
</evidence>
<gene>
    <name evidence="15" type="primary">mycP</name>
    <name evidence="15" type="ORF">C7C46_10145</name>
</gene>
<evidence type="ECO:0000256" key="12">
    <source>
        <dbReference type="SAM" id="Phobius"/>
    </source>
</evidence>
<dbReference type="Pfam" id="PF00082">
    <property type="entry name" value="Peptidase_S8"/>
    <property type="match status" value="1"/>
</dbReference>
<evidence type="ECO:0000256" key="8">
    <source>
        <dbReference type="ARBA" id="ARBA00022989"/>
    </source>
</evidence>
<feature type="region of interest" description="Disordered" evidence="11">
    <location>
        <begin position="360"/>
        <end position="397"/>
    </location>
</feature>
<evidence type="ECO:0000256" key="7">
    <source>
        <dbReference type="ARBA" id="ARBA00022825"/>
    </source>
</evidence>
<evidence type="ECO:0000256" key="4">
    <source>
        <dbReference type="ARBA" id="ARBA00022670"/>
    </source>
</evidence>
<dbReference type="InterPro" id="IPR023834">
    <property type="entry name" value="T7SS_pept_S8A_mycosin"/>
</dbReference>
<evidence type="ECO:0000256" key="6">
    <source>
        <dbReference type="ARBA" id="ARBA00022801"/>
    </source>
</evidence>
<feature type="domain" description="Peptidase S8/S53" evidence="14">
    <location>
        <begin position="58"/>
        <end position="316"/>
    </location>
</feature>
<sequence length="441" mass="44190">MRSTRTRLRVVGTALATALALTTGSVFAVGAQAADNPRQGEWYLDALHLPEIWQTSTGNGITVAIIDTGVKADHPDLVGQLLPGKDFSGLSGGPEVDPDGHGTGMASIIAGSGKGFDGNGVKGLAPGARILPIKIDSSRDPSKMLPPPAFLKQVDQAITYAVDQGAQVINISQAVRSVDISPADVADLQTAVNYAISKGRLVVAGAGNSGQEGNPVMYPADVPGVAAVAAHDHNGSATSESEHGKYVALAAPGVDTVEACIGSSGYCQAHGTSDSTAMVSASAALVWSLHPSWTGNQVLKVLIDTANKPNDGGQHSDYIGFGNISPRTAVQYTGDPGPADVNPLVAAGISVTPPASEFLPGTASSASVAATPTPAPATTHPGTGALPGPAQAGAGPASGSGALPLVLGGALAALLVLALVIVLVVRRNRMNSTGQPPYGQS</sequence>
<dbReference type="InterPro" id="IPR015500">
    <property type="entry name" value="Peptidase_S8_subtilisin-rel"/>
</dbReference>
<dbReference type="GO" id="GO:0005886">
    <property type="term" value="C:plasma membrane"/>
    <property type="evidence" value="ECO:0007669"/>
    <property type="project" value="UniProtKB-SubCell"/>
</dbReference>
<comment type="caution">
    <text evidence="15">The sequence shown here is derived from an EMBL/GenBank/DDBJ whole genome shotgun (WGS) entry which is preliminary data.</text>
</comment>
<dbReference type="GO" id="GO:0006508">
    <property type="term" value="P:proteolysis"/>
    <property type="evidence" value="ECO:0007669"/>
    <property type="project" value="UniProtKB-KW"/>
</dbReference>
<keyword evidence="9 12" id="KW-0472">Membrane</keyword>
<comment type="subcellular location">
    <subcellularLocation>
        <location evidence="1">Cell membrane</location>
        <topology evidence="1">Single-pass membrane protein</topology>
    </subcellularLocation>
</comment>
<dbReference type="AlphaFoldDB" id="A0A2V4P0C7"/>
<keyword evidence="16" id="KW-1185">Reference proteome</keyword>
<keyword evidence="8 12" id="KW-1133">Transmembrane helix</keyword>
<reference evidence="15 16" key="1">
    <citation type="submission" date="2018-03" db="EMBL/GenBank/DDBJ databases">
        <title>Bioinformatic expansion and discovery of thiopeptide antibiotics.</title>
        <authorList>
            <person name="Schwalen C.J."/>
            <person name="Hudson G.A."/>
            <person name="Mitchell D.A."/>
        </authorList>
    </citation>
    <scope>NUCLEOTIDE SEQUENCE [LARGE SCALE GENOMIC DNA]</scope>
    <source>
        <strain evidence="15 16">ATCC 21389</strain>
    </source>
</reference>
<evidence type="ECO:0000256" key="9">
    <source>
        <dbReference type="ARBA" id="ARBA00023136"/>
    </source>
</evidence>
<feature type="active site" description="Charge relay system" evidence="10">
    <location>
        <position position="273"/>
    </location>
</feature>
<dbReference type="PROSITE" id="PS51892">
    <property type="entry name" value="SUBTILASE"/>
    <property type="match status" value="1"/>
</dbReference>
<dbReference type="GO" id="GO:0004252">
    <property type="term" value="F:serine-type endopeptidase activity"/>
    <property type="evidence" value="ECO:0007669"/>
    <property type="project" value="UniProtKB-UniRule"/>
</dbReference>
<dbReference type="PROSITE" id="PS00136">
    <property type="entry name" value="SUBTILASE_ASP"/>
    <property type="match status" value="1"/>
</dbReference>
<feature type="transmembrane region" description="Helical" evidence="12">
    <location>
        <begin position="402"/>
        <end position="425"/>
    </location>
</feature>
<organism evidence="15 16">
    <name type="scientific">Streptomyces tateyamensis</name>
    <dbReference type="NCBI Taxonomy" id="565073"/>
    <lineage>
        <taxon>Bacteria</taxon>
        <taxon>Bacillati</taxon>
        <taxon>Actinomycetota</taxon>
        <taxon>Actinomycetes</taxon>
        <taxon>Kitasatosporales</taxon>
        <taxon>Streptomycetaceae</taxon>
        <taxon>Streptomyces</taxon>
    </lineage>
</organism>
<evidence type="ECO:0000313" key="16">
    <source>
        <dbReference type="Proteomes" id="UP000248039"/>
    </source>
</evidence>
<dbReference type="Proteomes" id="UP000248039">
    <property type="component" value="Unassembled WGS sequence"/>
</dbReference>
<keyword evidence="3" id="KW-1003">Cell membrane</keyword>
<protein>
    <submittedName>
        <fullName evidence="15">Type VII secretion-associated serine protease mycosin</fullName>
    </submittedName>
</protein>
<evidence type="ECO:0000256" key="11">
    <source>
        <dbReference type="SAM" id="MobiDB-lite"/>
    </source>
</evidence>